<organism evidence="1 2">
    <name type="scientific">Daphnia sinensis</name>
    <dbReference type="NCBI Taxonomy" id="1820382"/>
    <lineage>
        <taxon>Eukaryota</taxon>
        <taxon>Metazoa</taxon>
        <taxon>Ecdysozoa</taxon>
        <taxon>Arthropoda</taxon>
        <taxon>Crustacea</taxon>
        <taxon>Branchiopoda</taxon>
        <taxon>Diplostraca</taxon>
        <taxon>Cladocera</taxon>
        <taxon>Anomopoda</taxon>
        <taxon>Daphniidae</taxon>
        <taxon>Daphnia</taxon>
        <taxon>Daphnia similis group</taxon>
    </lineage>
</organism>
<accession>A0AAD5KTV3</accession>
<name>A0AAD5KTV3_9CRUS</name>
<gene>
    <name evidence="1" type="ORF">GHT06_003857</name>
</gene>
<protein>
    <submittedName>
        <fullName evidence="1">Uncharacterized protein</fullName>
    </submittedName>
</protein>
<reference evidence="1" key="1">
    <citation type="submission" date="2022-05" db="EMBL/GenBank/DDBJ databases">
        <title>A multi-omics perspective on studying reproductive biology in Daphnia sinensis.</title>
        <authorList>
            <person name="Jia J."/>
        </authorList>
    </citation>
    <scope>NUCLEOTIDE SEQUENCE</scope>
    <source>
        <strain evidence="1">WSL</strain>
    </source>
</reference>
<evidence type="ECO:0000313" key="2">
    <source>
        <dbReference type="Proteomes" id="UP000820818"/>
    </source>
</evidence>
<dbReference type="EMBL" id="WJBH02000290">
    <property type="protein sequence ID" value="KAI9549671.1"/>
    <property type="molecule type" value="Genomic_DNA"/>
</dbReference>
<evidence type="ECO:0000313" key="1">
    <source>
        <dbReference type="EMBL" id="KAI9549671.1"/>
    </source>
</evidence>
<proteinExistence type="predicted"/>
<dbReference type="Proteomes" id="UP000820818">
    <property type="component" value="Unassembled WGS sequence"/>
</dbReference>
<sequence length="471" mass="51946">MTQAANLAVSIGRSMVAGRSYSRSSFRGGKASLAADGIWVNWNEQVGMQAIGDEDDVASLTPGSYRLTLDEYESRSRLYRPNGLLHTYTSTWYPRTGTNGAWWTCRLLFGPVAIVVQINQGSGWSTLHRSTVTEAPPLDKPRCVVISARTGGQWAEHAVRNITMLTRDTDTPSRDAQFLAINEIEFPSHFLVRRSWPPRDAVTFGVHVDLGPIYGGFCVTNEHGLLPCKITVGGVAYYATDTSKASYNFFYVVPKPGYVATRARQTGGPPGTAIYVDCPRHGAATRSPLYLIVLERSDTVMYGRYEPGGSIVCEHSGVVTLTDDGSWEYVCIEPMVTVYKWVLLPLGMGCNGSETSPGAWASSSLDLYAIAAEGERRAAASKNPCTAIDYRWGPADTREYFFKTEGWPIKTSTVPKWACLLRADAFEAAKPPYTVSGASYTSTNYTDSTRNLVWRWHDNCGWYLNMNMKTA</sequence>
<dbReference type="AlphaFoldDB" id="A0AAD5KTV3"/>
<keyword evidence="2" id="KW-1185">Reference proteome</keyword>
<comment type="caution">
    <text evidence="1">The sequence shown here is derived from an EMBL/GenBank/DDBJ whole genome shotgun (WGS) entry which is preliminary data.</text>
</comment>